<keyword evidence="3" id="KW-0378">Hydrolase</keyword>
<dbReference type="CDD" id="cd14852">
    <property type="entry name" value="LD-carboxypeptidase"/>
    <property type="match status" value="1"/>
</dbReference>
<reference evidence="4" key="1">
    <citation type="journal article" date="2019" name="Int. J. Syst. Evol. Microbiol.">
        <title>The Global Catalogue of Microorganisms (GCM) 10K type strain sequencing project: providing services to taxonomists for standard genome sequencing and annotation.</title>
        <authorList>
            <consortium name="The Broad Institute Genomics Platform"/>
            <consortium name="The Broad Institute Genome Sequencing Center for Infectious Disease"/>
            <person name="Wu L."/>
            <person name="Ma J."/>
        </authorList>
    </citation>
    <scope>NUCLEOTIDE SEQUENCE [LARGE SCALE GENOMIC DNA]</scope>
    <source>
        <strain evidence="4">CCUG 59189</strain>
    </source>
</reference>
<keyword evidence="1" id="KW-0732">Signal</keyword>
<evidence type="ECO:0000313" key="3">
    <source>
        <dbReference type="EMBL" id="MFD1179549.1"/>
    </source>
</evidence>
<feature type="domain" description="D-alanyl-D-alanine carboxypeptidase-like core" evidence="2">
    <location>
        <begin position="100"/>
        <end position="229"/>
    </location>
</feature>
<feature type="chain" id="PRO_5046715069" evidence="1">
    <location>
        <begin position="19"/>
        <end position="264"/>
    </location>
</feature>
<keyword evidence="3" id="KW-0121">Carboxypeptidase</keyword>
<dbReference type="GO" id="GO:0004180">
    <property type="term" value="F:carboxypeptidase activity"/>
    <property type="evidence" value="ECO:0007669"/>
    <property type="project" value="UniProtKB-KW"/>
</dbReference>
<keyword evidence="3" id="KW-0645">Protease</keyword>
<comment type="caution">
    <text evidence="3">The sequence shown here is derived from an EMBL/GenBank/DDBJ whole genome shotgun (WGS) entry which is preliminary data.</text>
</comment>
<dbReference type="Pfam" id="PF02557">
    <property type="entry name" value="VanY"/>
    <property type="match status" value="1"/>
</dbReference>
<dbReference type="InterPro" id="IPR058193">
    <property type="entry name" value="VanY/YodJ_core_dom"/>
</dbReference>
<dbReference type="InterPro" id="IPR009045">
    <property type="entry name" value="Zn_M74/Hedgehog-like"/>
</dbReference>
<dbReference type="InterPro" id="IPR003709">
    <property type="entry name" value="VanY-like_core_dom"/>
</dbReference>
<dbReference type="Proteomes" id="UP001597262">
    <property type="component" value="Unassembled WGS sequence"/>
</dbReference>
<feature type="signal peptide" evidence="1">
    <location>
        <begin position="1"/>
        <end position="18"/>
    </location>
</feature>
<dbReference type="SUPFAM" id="SSF55166">
    <property type="entry name" value="Hedgehog/DD-peptidase"/>
    <property type="match status" value="1"/>
</dbReference>
<dbReference type="Gene3D" id="3.30.1380.10">
    <property type="match status" value="1"/>
</dbReference>
<keyword evidence="4" id="KW-1185">Reference proteome</keyword>
<dbReference type="RefSeq" id="WP_379321973.1">
    <property type="nucleotide sequence ID" value="NZ_JBHTLM010000033.1"/>
</dbReference>
<proteinExistence type="predicted"/>
<dbReference type="EMBL" id="JBHTLM010000033">
    <property type="protein sequence ID" value="MFD1179549.1"/>
    <property type="molecule type" value="Genomic_DNA"/>
</dbReference>
<dbReference type="PANTHER" id="PTHR34385">
    <property type="entry name" value="D-ALANYL-D-ALANINE CARBOXYPEPTIDASE"/>
    <property type="match status" value="1"/>
</dbReference>
<accession>A0ABW3S4J5</accession>
<dbReference type="PROSITE" id="PS51257">
    <property type="entry name" value="PROKAR_LIPOPROTEIN"/>
    <property type="match status" value="1"/>
</dbReference>
<dbReference type="PANTHER" id="PTHR34385:SF1">
    <property type="entry name" value="PEPTIDOGLYCAN L-ALANYL-D-GLUTAMATE ENDOPEPTIDASE CWLK"/>
    <property type="match status" value="1"/>
</dbReference>
<name>A0ABW3S4J5_9BACL</name>
<dbReference type="InterPro" id="IPR052179">
    <property type="entry name" value="DD-CPase-like"/>
</dbReference>
<gene>
    <name evidence="3" type="ORF">ACFQ3W_25075</name>
</gene>
<evidence type="ECO:0000313" key="4">
    <source>
        <dbReference type="Proteomes" id="UP001597262"/>
    </source>
</evidence>
<organism evidence="3 4">
    <name type="scientific">Paenibacillus puldeungensis</name>
    <dbReference type="NCBI Taxonomy" id="696536"/>
    <lineage>
        <taxon>Bacteria</taxon>
        <taxon>Bacillati</taxon>
        <taxon>Bacillota</taxon>
        <taxon>Bacilli</taxon>
        <taxon>Bacillales</taxon>
        <taxon>Paenibacillaceae</taxon>
        <taxon>Paenibacillus</taxon>
    </lineage>
</organism>
<evidence type="ECO:0000259" key="2">
    <source>
        <dbReference type="Pfam" id="PF02557"/>
    </source>
</evidence>
<sequence length="264" mass="28810">MNSKLSPLKLAIMLTIMAALFVGCGDKAAKGPQSLAPQTAAAKGSTETATGKSKVKAAATDAQSITVLVNKEFALPDDYKPKDLVYPDVRFTFNEKIEKRMMRKEAAKALEEMFTAAKKDKIYLAGVSAYRSHSTQTKLFNRYVKKDGEAKAKTYSAVPGHSEHETGLSIDVSGSDGKCAAESCFGDTKEAAWLAKHATEYGFIIRYPEGKQAITGYKYEPWHIRYVGKEIAADIAKRDITLEEYYNAIPVSAQKGTGDSGKKK</sequence>
<evidence type="ECO:0000256" key="1">
    <source>
        <dbReference type="SAM" id="SignalP"/>
    </source>
</evidence>
<protein>
    <submittedName>
        <fullName evidence="3">D-alanyl-D-alanine carboxypeptidase family protein</fullName>
    </submittedName>
</protein>